<dbReference type="RefSeq" id="WP_176866051.1">
    <property type="nucleotide sequence ID" value="NZ_JABXWT010000008.1"/>
</dbReference>
<dbReference type="Gene3D" id="3.40.50.1110">
    <property type="entry name" value="SGNH hydrolase"/>
    <property type="match status" value="1"/>
</dbReference>
<dbReference type="SUPFAM" id="SSF52266">
    <property type="entry name" value="SGNH hydrolase"/>
    <property type="match status" value="1"/>
</dbReference>
<proteinExistence type="predicted"/>
<reference evidence="2 3" key="1">
    <citation type="submission" date="2020-06" db="EMBL/GenBank/DDBJ databases">
        <authorList>
            <person name="Cao W.R."/>
        </authorList>
    </citation>
    <scope>NUCLEOTIDE SEQUENCE [LARGE SCALE GENOMIC DNA]</scope>
    <source>
        <strain evidence="2 3">B1Z28</strain>
    </source>
</reference>
<evidence type="ECO:0000313" key="2">
    <source>
        <dbReference type="EMBL" id="NVO57035.1"/>
    </source>
</evidence>
<sequence>MIRLIAILAFLDGAVPSMVWADFRILALGDSNTWGSNASGPRHGDDVRWGRVLDAALPNAVVVEEGRIGRRTDLGKGRALNNIGKPVTTPIPELAGQHLPLDMAVVMLGTNDLQSGQGRDADEVARSAFSLARILLDGGVEQVLVVTPPPLTNPERGGLSGIFGRSQELSEELPAAYARLSRETGIPVFDAGMVTRADGADGVHLTARAQRALGTALVPLVQDLLPDNG</sequence>
<feature type="domain" description="SGNH hydrolase-type esterase" evidence="1">
    <location>
        <begin position="27"/>
        <end position="212"/>
    </location>
</feature>
<accession>A0ABX2PTK6</accession>
<organism evidence="2 3">
    <name type="scientific">Ruegeria haliotis</name>
    <dbReference type="NCBI Taxonomy" id="2747601"/>
    <lineage>
        <taxon>Bacteria</taxon>
        <taxon>Pseudomonadati</taxon>
        <taxon>Pseudomonadota</taxon>
        <taxon>Alphaproteobacteria</taxon>
        <taxon>Rhodobacterales</taxon>
        <taxon>Roseobacteraceae</taxon>
        <taxon>Ruegeria</taxon>
    </lineage>
</organism>
<dbReference type="InterPro" id="IPR036514">
    <property type="entry name" value="SGNH_hydro_sf"/>
</dbReference>
<protein>
    <recommendedName>
        <fullName evidence="1">SGNH hydrolase-type esterase domain-containing protein</fullName>
    </recommendedName>
</protein>
<keyword evidence="3" id="KW-1185">Reference proteome</keyword>
<dbReference type="Proteomes" id="UP000630805">
    <property type="component" value="Unassembled WGS sequence"/>
</dbReference>
<evidence type="ECO:0000259" key="1">
    <source>
        <dbReference type="Pfam" id="PF13472"/>
    </source>
</evidence>
<gene>
    <name evidence="2" type="ORF">HW561_14665</name>
</gene>
<dbReference type="EMBL" id="JABXWT010000008">
    <property type="protein sequence ID" value="NVO57035.1"/>
    <property type="molecule type" value="Genomic_DNA"/>
</dbReference>
<evidence type="ECO:0000313" key="3">
    <source>
        <dbReference type="Proteomes" id="UP000630805"/>
    </source>
</evidence>
<name>A0ABX2PTK6_9RHOB</name>
<comment type="caution">
    <text evidence="2">The sequence shown here is derived from an EMBL/GenBank/DDBJ whole genome shotgun (WGS) entry which is preliminary data.</text>
</comment>
<dbReference type="InterPro" id="IPR013830">
    <property type="entry name" value="SGNH_hydro"/>
</dbReference>
<dbReference type="Pfam" id="PF13472">
    <property type="entry name" value="Lipase_GDSL_2"/>
    <property type="match status" value="1"/>
</dbReference>